<dbReference type="VEuPathDB" id="FungiDB:FUN_006490"/>
<dbReference type="AlphaFoldDB" id="A0A2I1GAI7"/>
<name>A0A2I1GAI7_9GLOM</name>
<protein>
    <submittedName>
        <fullName evidence="1">Uncharacterized protein</fullName>
    </submittedName>
</protein>
<evidence type="ECO:0000313" key="2">
    <source>
        <dbReference type="Proteomes" id="UP000234323"/>
    </source>
</evidence>
<evidence type="ECO:0000313" key="1">
    <source>
        <dbReference type="EMBL" id="PKY43647.1"/>
    </source>
</evidence>
<accession>A0A2I1GAI7</accession>
<dbReference type="VEuPathDB" id="FungiDB:RhiirA1_475849"/>
<dbReference type="EMBL" id="LLXI01000267">
    <property type="protein sequence ID" value="PKY43647.1"/>
    <property type="molecule type" value="Genomic_DNA"/>
</dbReference>
<keyword evidence="2" id="KW-1185">Reference proteome</keyword>
<proteinExistence type="predicted"/>
<reference evidence="1 2" key="1">
    <citation type="submission" date="2015-10" db="EMBL/GenBank/DDBJ databases">
        <title>Genome analyses suggest a sexual origin of heterokaryosis in a supposedly ancient asexual fungus.</title>
        <authorList>
            <person name="Ropars J."/>
            <person name="Sedzielewska K."/>
            <person name="Noel J."/>
            <person name="Charron P."/>
            <person name="Farinelli L."/>
            <person name="Marton T."/>
            <person name="Kruger M."/>
            <person name="Pelin A."/>
            <person name="Brachmann A."/>
            <person name="Corradi N."/>
        </authorList>
    </citation>
    <scope>NUCLEOTIDE SEQUENCE [LARGE SCALE GENOMIC DNA]</scope>
    <source>
        <strain evidence="1 2">A4</strain>
    </source>
</reference>
<comment type="caution">
    <text evidence="1">The sequence shown here is derived from an EMBL/GenBank/DDBJ whole genome shotgun (WGS) entry which is preliminary data.</text>
</comment>
<dbReference type="Proteomes" id="UP000234323">
    <property type="component" value="Unassembled WGS sequence"/>
</dbReference>
<sequence>MACLICCHFFRVATYFQSAIYYITLISPYWYLEPNIEQDTFLQQMLAIILCTTTNSEENLSIINELFGLLKKVIDSAIKVDMYQELSDINSNIIKHKGYLPKRLQSFVEQTFKGKHILRININNNENAKGGSKDFVSAEDKQYRYYAKTCQTSIIRLVVRPIRLLRALGIRVIGHWNRIIRSTVKLLYNDIGKIKFYWYNKFLIVYWYIEDQAVIRFEIIGSLGALDLLVIKETKSTAINIEVINDKEYCMLCIEHNCFS</sequence>
<gene>
    <name evidence="1" type="ORF">RhiirA4_457692</name>
</gene>
<organism evidence="1 2">
    <name type="scientific">Rhizophagus irregularis</name>
    <dbReference type="NCBI Taxonomy" id="588596"/>
    <lineage>
        <taxon>Eukaryota</taxon>
        <taxon>Fungi</taxon>
        <taxon>Fungi incertae sedis</taxon>
        <taxon>Mucoromycota</taxon>
        <taxon>Glomeromycotina</taxon>
        <taxon>Glomeromycetes</taxon>
        <taxon>Glomerales</taxon>
        <taxon>Glomeraceae</taxon>
        <taxon>Rhizophagus</taxon>
    </lineage>
</organism>
<dbReference type="VEuPathDB" id="FungiDB:RhiirFUN_020853"/>